<dbReference type="SUPFAM" id="SSF52096">
    <property type="entry name" value="ClpP/crotonase"/>
    <property type="match status" value="1"/>
</dbReference>
<accession>A0ABS5EQ75</accession>
<proteinExistence type="inferred from homology"/>
<dbReference type="InterPro" id="IPR029045">
    <property type="entry name" value="ClpP/crotonase-like_dom_sf"/>
</dbReference>
<evidence type="ECO:0000256" key="1">
    <source>
        <dbReference type="ARBA" id="ARBA00005254"/>
    </source>
</evidence>
<dbReference type="RefSeq" id="WP_211871886.1">
    <property type="nucleotide sequence ID" value="NZ_JAAEDI010000042.1"/>
</dbReference>
<comment type="similarity">
    <text evidence="1">Belongs to the enoyl-CoA hydratase/isomerase family.</text>
</comment>
<dbReference type="Gene3D" id="3.90.226.10">
    <property type="entry name" value="2-enoyl-CoA Hydratase, Chain A, domain 1"/>
    <property type="match status" value="1"/>
</dbReference>
<keyword evidence="3" id="KW-1185">Reference proteome</keyword>
<gene>
    <name evidence="2" type="ORF">GXW78_26230</name>
</gene>
<dbReference type="PANTHER" id="PTHR43459">
    <property type="entry name" value="ENOYL-COA HYDRATASE"/>
    <property type="match status" value="1"/>
</dbReference>
<dbReference type="InterPro" id="IPR014748">
    <property type="entry name" value="Enoyl-CoA_hydra_C"/>
</dbReference>
<reference evidence="3" key="1">
    <citation type="journal article" date="2021" name="Syst. Appl. Microbiol.">
        <title>Roseomonas hellenica sp. nov., isolated from roots of wild-growing Alkanna tinctoria.</title>
        <authorList>
            <person name="Rat A."/>
            <person name="Naranjo H.D."/>
            <person name="Lebbe L."/>
            <person name="Cnockaert M."/>
            <person name="Krigas N."/>
            <person name="Grigoriadou K."/>
            <person name="Maloupa E."/>
            <person name="Willems A."/>
        </authorList>
    </citation>
    <scope>NUCLEOTIDE SEQUENCE [LARGE SCALE GENOMIC DNA]</scope>
    <source>
        <strain evidence="3">LMG 31159</strain>
    </source>
</reference>
<sequence>MSWTERYQWLRVEIDAGVATVTMNRPEARNAMIPVMRAEIERIWLDIAADEHIDVVLLTGAGDSFSAGGDVKAMAARAGTEEGRRHAIEGFGRAKRMCQNMLDVPQAIIAAVNGDAMGLGATLALIADVSVMADAARIGDSHVKVGLVAGDGGTVFWPLLIGPNRAKEFLMRSRIATGAEAASFGLVNHAVPKDEVLPMARAIATELASQPKWAVRWTKLSVNAWLKQQLNMIIDASHGLEMLTAMTWDHGEAARAFAEERRPHFRGE</sequence>
<dbReference type="InterPro" id="IPR001753">
    <property type="entry name" value="Enoyl-CoA_hydra/iso"/>
</dbReference>
<dbReference type="Gene3D" id="1.10.12.10">
    <property type="entry name" value="Lyase 2-enoyl-coa Hydratase, Chain A, domain 2"/>
    <property type="match status" value="1"/>
</dbReference>
<dbReference type="Pfam" id="PF00378">
    <property type="entry name" value="ECH_1"/>
    <property type="match status" value="1"/>
</dbReference>
<comment type="caution">
    <text evidence="2">The sequence shown here is derived from an EMBL/GenBank/DDBJ whole genome shotgun (WGS) entry which is preliminary data.</text>
</comment>
<dbReference type="EMBL" id="JAAEDI010000042">
    <property type="protein sequence ID" value="MBR0653181.1"/>
    <property type="molecule type" value="Genomic_DNA"/>
</dbReference>
<dbReference type="PANTHER" id="PTHR43459:SF3">
    <property type="entry name" value="ENOYL-COA HYDRATASE ECHA15 (ENOYL HYDRASE) (UNSATURATED ACYL-COA HYDRATASE) (CROTONASE)-RELATED"/>
    <property type="match status" value="1"/>
</dbReference>
<name>A0ABS5EQ75_9PROT</name>
<organism evidence="2 3">
    <name type="scientific">Neoroseomonas terrae</name>
    <dbReference type="NCBI Taxonomy" id="424799"/>
    <lineage>
        <taxon>Bacteria</taxon>
        <taxon>Pseudomonadati</taxon>
        <taxon>Pseudomonadota</taxon>
        <taxon>Alphaproteobacteria</taxon>
        <taxon>Acetobacterales</taxon>
        <taxon>Acetobacteraceae</taxon>
        <taxon>Neoroseomonas</taxon>
    </lineage>
</organism>
<dbReference type="Proteomes" id="UP000698752">
    <property type="component" value="Unassembled WGS sequence"/>
</dbReference>
<dbReference type="CDD" id="cd06558">
    <property type="entry name" value="crotonase-like"/>
    <property type="match status" value="1"/>
</dbReference>
<evidence type="ECO:0000313" key="2">
    <source>
        <dbReference type="EMBL" id="MBR0653181.1"/>
    </source>
</evidence>
<protein>
    <submittedName>
        <fullName evidence="2">Enoyl-CoA hydratase/isomerase family protein</fullName>
    </submittedName>
</protein>
<evidence type="ECO:0000313" key="3">
    <source>
        <dbReference type="Proteomes" id="UP000698752"/>
    </source>
</evidence>